<dbReference type="InterPro" id="IPR050272">
    <property type="entry name" value="Isochorismatase-like_hydrls"/>
</dbReference>
<protein>
    <submittedName>
        <fullName evidence="3">Cysteine hydrolase family protein</fullName>
        <ecNumber evidence="3">3.-.-.-</ecNumber>
    </submittedName>
</protein>
<evidence type="ECO:0000259" key="2">
    <source>
        <dbReference type="Pfam" id="PF00857"/>
    </source>
</evidence>
<dbReference type="SUPFAM" id="SSF52499">
    <property type="entry name" value="Isochorismatase-like hydrolases"/>
    <property type="match status" value="1"/>
</dbReference>
<reference evidence="3 4" key="1">
    <citation type="submission" date="2024-04" db="EMBL/GenBank/DDBJ databases">
        <title>Novel species of the genus Ideonella isolated from streams.</title>
        <authorList>
            <person name="Lu H."/>
        </authorList>
    </citation>
    <scope>NUCLEOTIDE SEQUENCE [LARGE SCALE GENOMIC DNA]</scope>
    <source>
        <strain evidence="3 4">DXS29W</strain>
    </source>
</reference>
<evidence type="ECO:0000313" key="4">
    <source>
        <dbReference type="Proteomes" id="UP001371218"/>
    </source>
</evidence>
<dbReference type="EC" id="3.-.-.-" evidence="3"/>
<dbReference type="RefSeq" id="WP_341425066.1">
    <property type="nucleotide sequence ID" value="NZ_JBBUTG010000003.1"/>
</dbReference>
<dbReference type="GO" id="GO:0016787">
    <property type="term" value="F:hydrolase activity"/>
    <property type="evidence" value="ECO:0007669"/>
    <property type="project" value="UniProtKB-KW"/>
</dbReference>
<dbReference type="Gene3D" id="3.40.50.850">
    <property type="entry name" value="Isochorismatase-like"/>
    <property type="match status" value="1"/>
</dbReference>
<dbReference type="PANTHER" id="PTHR43540:SF14">
    <property type="entry name" value="ISOCHORISMATASE"/>
    <property type="match status" value="1"/>
</dbReference>
<dbReference type="PANTHER" id="PTHR43540">
    <property type="entry name" value="PEROXYUREIDOACRYLATE/UREIDOACRYLATE AMIDOHYDROLASE-RELATED"/>
    <property type="match status" value="1"/>
</dbReference>
<keyword evidence="1 3" id="KW-0378">Hydrolase</keyword>
<dbReference type="InterPro" id="IPR036380">
    <property type="entry name" value="Isochorismatase-like_sf"/>
</dbReference>
<feature type="domain" description="Isochorismatase-like" evidence="2">
    <location>
        <begin position="4"/>
        <end position="139"/>
    </location>
</feature>
<evidence type="ECO:0000313" key="3">
    <source>
        <dbReference type="EMBL" id="MEK8030707.1"/>
    </source>
</evidence>
<sequence>MKQALLVIDVQRGLFEPAPHEGEAVIERINRLADRARDAGVPVVYIQHETRQGALAHGSAGWQLAEGLQARETDHLVRKTTPDSFLRTDLAEKLSAWGVEQVVICGYACEFCVDTTTRRAAALGYPVILVADAHTTHDKPHMSGEQIRAHHNATLPNISSFGVKISAVPADDVVW</sequence>
<comment type="caution">
    <text evidence="3">The sequence shown here is derived from an EMBL/GenBank/DDBJ whole genome shotgun (WGS) entry which is preliminary data.</text>
</comment>
<organism evidence="3 4">
    <name type="scientific">Ideonella lacteola</name>
    <dbReference type="NCBI Taxonomy" id="2984193"/>
    <lineage>
        <taxon>Bacteria</taxon>
        <taxon>Pseudomonadati</taxon>
        <taxon>Pseudomonadota</taxon>
        <taxon>Betaproteobacteria</taxon>
        <taxon>Burkholderiales</taxon>
        <taxon>Sphaerotilaceae</taxon>
        <taxon>Ideonella</taxon>
    </lineage>
</organism>
<dbReference type="Proteomes" id="UP001371218">
    <property type="component" value="Unassembled WGS sequence"/>
</dbReference>
<dbReference type="CDD" id="cd01014">
    <property type="entry name" value="nicotinamidase_related"/>
    <property type="match status" value="1"/>
</dbReference>
<gene>
    <name evidence="3" type="ORF">AACH06_07700</name>
</gene>
<dbReference type="Pfam" id="PF00857">
    <property type="entry name" value="Isochorismatase"/>
    <property type="match status" value="1"/>
</dbReference>
<dbReference type="InterPro" id="IPR000868">
    <property type="entry name" value="Isochorismatase-like_dom"/>
</dbReference>
<dbReference type="EMBL" id="JBBUTG010000003">
    <property type="protein sequence ID" value="MEK8030707.1"/>
    <property type="molecule type" value="Genomic_DNA"/>
</dbReference>
<accession>A0ABU9BPA3</accession>
<proteinExistence type="predicted"/>
<keyword evidence="4" id="KW-1185">Reference proteome</keyword>
<name>A0ABU9BPA3_9BURK</name>
<evidence type="ECO:0000256" key="1">
    <source>
        <dbReference type="ARBA" id="ARBA00022801"/>
    </source>
</evidence>